<dbReference type="Gene3D" id="3.40.33.10">
    <property type="entry name" value="CAP"/>
    <property type="match status" value="1"/>
</dbReference>
<accession>A0A0C2G6Z6</accession>
<keyword evidence="1" id="KW-0732">Signal</keyword>
<sequence length="158" mass="17485">MIIHYILILALAARKSPTSQATGDKFDPPYGCSNQAMGDGERLGAIREIHDVRQNILLGRVVDSKNATLPTASDMYKLAWSCALEDLAHALVKDCNDQSKPNPNYALSFRHYNQTATPDQLNGPLTKAIEEWRAQISSAQWPADQLYNTALNIPDFAN</sequence>
<dbReference type="EMBL" id="KN738662">
    <property type="protein sequence ID" value="KIH54684.1"/>
    <property type="molecule type" value="Genomic_DNA"/>
</dbReference>
<dbReference type="Pfam" id="PF00188">
    <property type="entry name" value="CAP"/>
    <property type="match status" value="1"/>
</dbReference>
<dbReference type="OrthoDB" id="5874910at2759"/>
<evidence type="ECO:0000256" key="1">
    <source>
        <dbReference type="SAM" id="SignalP"/>
    </source>
</evidence>
<name>A0A0C2G6Z6_9BILA</name>
<evidence type="ECO:0000313" key="4">
    <source>
        <dbReference type="Proteomes" id="UP000054047"/>
    </source>
</evidence>
<feature type="domain" description="SCP" evidence="2">
    <location>
        <begin position="60"/>
        <end position="137"/>
    </location>
</feature>
<feature type="signal peptide" evidence="1">
    <location>
        <begin position="1"/>
        <end position="21"/>
    </location>
</feature>
<feature type="chain" id="PRO_5002161064" description="SCP domain-containing protein" evidence="1">
    <location>
        <begin position="22"/>
        <end position="158"/>
    </location>
</feature>
<dbReference type="InterPro" id="IPR014044">
    <property type="entry name" value="CAP_dom"/>
</dbReference>
<protein>
    <recommendedName>
        <fullName evidence="2">SCP domain-containing protein</fullName>
    </recommendedName>
</protein>
<organism evidence="3 4">
    <name type="scientific">Ancylostoma duodenale</name>
    <dbReference type="NCBI Taxonomy" id="51022"/>
    <lineage>
        <taxon>Eukaryota</taxon>
        <taxon>Metazoa</taxon>
        <taxon>Ecdysozoa</taxon>
        <taxon>Nematoda</taxon>
        <taxon>Chromadorea</taxon>
        <taxon>Rhabditida</taxon>
        <taxon>Rhabditina</taxon>
        <taxon>Rhabditomorpha</taxon>
        <taxon>Strongyloidea</taxon>
        <taxon>Ancylostomatidae</taxon>
        <taxon>Ancylostomatinae</taxon>
        <taxon>Ancylostoma</taxon>
    </lineage>
</organism>
<feature type="non-terminal residue" evidence="3">
    <location>
        <position position="158"/>
    </location>
</feature>
<gene>
    <name evidence="3" type="ORF">ANCDUO_15169</name>
</gene>
<dbReference type="SUPFAM" id="SSF55797">
    <property type="entry name" value="PR-1-like"/>
    <property type="match status" value="1"/>
</dbReference>
<proteinExistence type="predicted"/>
<dbReference type="InterPro" id="IPR035940">
    <property type="entry name" value="CAP_sf"/>
</dbReference>
<keyword evidence="4" id="KW-1185">Reference proteome</keyword>
<evidence type="ECO:0000313" key="3">
    <source>
        <dbReference type="EMBL" id="KIH54684.1"/>
    </source>
</evidence>
<evidence type="ECO:0000259" key="2">
    <source>
        <dbReference type="Pfam" id="PF00188"/>
    </source>
</evidence>
<dbReference type="Proteomes" id="UP000054047">
    <property type="component" value="Unassembled WGS sequence"/>
</dbReference>
<reference evidence="3 4" key="1">
    <citation type="submission" date="2013-12" db="EMBL/GenBank/DDBJ databases">
        <title>Draft genome of the parsitic nematode Ancylostoma duodenale.</title>
        <authorList>
            <person name="Mitreva M."/>
        </authorList>
    </citation>
    <scope>NUCLEOTIDE SEQUENCE [LARGE SCALE GENOMIC DNA]</scope>
    <source>
        <strain evidence="3 4">Zhejiang</strain>
    </source>
</reference>
<dbReference type="AlphaFoldDB" id="A0A0C2G6Z6"/>